<accession>A0A016V0V6</accession>
<protein>
    <submittedName>
        <fullName evidence="2">Uncharacterized protein</fullName>
    </submittedName>
</protein>
<organism evidence="2 3">
    <name type="scientific">Ancylostoma ceylanicum</name>
    <dbReference type="NCBI Taxonomy" id="53326"/>
    <lineage>
        <taxon>Eukaryota</taxon>
        <taxon>Metazoa</taxon>
        <taxon>Ecdysozoa</taxon>
        <taxon>Nematoda</taxon>
        <taxon>Chromadorea</taxon>
        <taxon>Rhabditida</taxon>
        <taxon>Rhabditina</taxon>
        <taxon>Rhabditomorpha</taxon>
        <taxon>Strongyloidea</taxon>
        <taxon>Ancylostomatidae</taxon>
        <taxon>Ancylostomatinae</taxon>
        <taxon>Ancylostoma</taxon>
    </lineage>
</organism>
<evidence type="ECO:0000313" key="2">
    <source>
        <dbReference type="EMBL" id="EYC20637.1"/>
    </source>
</evidence>
<keyword evidence="3" id="KW-1185">Reference proteome</keyword>
<evidence type="ECO:0000313" key="3">
    <source>
        <dbReference type="Proteomes" id="UP000024635"/>
    </source>
</evidence>
<gene>
    <name evidence="2" type="primary">Acey_s0021.g330</name>
    <name evidence="2" type="ORF">Y032_0021g330</name>
</gene>
<dbReference type="EMBL" id="JARK01001357">
    <property type="protein sequence ID" value="EYC20637.1"/>
    <property type="molecule type" value="Genomic_DNA"/>
</dbReference>
<dbReference type="AlphaFoldDB" id="A0A016V0V6"/>
<evidence type="ECO:0000256" key="1">
    <source>
        <dbReference type="SAM" id="MobiDB-lite"/>
    </source>
</evidence>
<name>A0A016V0V6_9BILA</name>
<dbReference type="Proteomes" id="UP000024635">
    <property type="component" value="Unassembled WGS sequence"/>
</dbReference>
<proteinExistence type="predicted"/>
<comment type="caution">
    <text evidence="2">The sequence shown here is derived from an EMBL/GenBank/DDBJ whole genome shotgun (WGS) entry which is preliminary data.</text>
</comment>
<feature type="region of interest" description="Disordered" evidence="1">
    <location>
        <begin position="98"/>
        <end position="120"/>
    </location>
</feature>
<reference evidence="3" key="1">
    <citation type="journal article" date="2015" name="Nat. Genet.">
        <title>The genome and transcriptome of the zoonotic hookworm Ancylostoma ceylanicum identify infection-specific gene families.</title>
        <authorList>
            <person name="Schwarz E.M."/>
            <person name="Hu Y."/>
            <person name="Antoshechkin I."/>
            <person name="Miller M.M."/>
            <person name="Sternberg P.W."/>
            <person name="Aroian R.V."/>
        </authorList>
    </citation>
    <scope>NUCLEOTIDE SEQUENCE</scope>
    <source>
        <strain evidence="3">HY135</strain>
    </source>
</reference>
<sequence>MNQNELAIEETRIVETIRIDCHVDRLERCQTELIAGTREDVPTMKWRSVGKPHLVRAVTASSTRPKSCMAVATTIVPEMGDPSKMELTSRWVFRSGSESYGSEPVSSSSTMSDSSHSLSISDSDDFNRTIIANPKESLFQPGELQKGYVEVPMHSDVLFVNLPQRVVDALLHSRRIVVEGDGKIRSLPFDSDEFSNLEPHTDEGINPLQRRVLHALGKENITKGSESSEKMVSSVVLTNLYGLVAHTGPMI</sequence>